<name>A0ABW1DPX6_9DEIO</name>
<evidence type="ECO:0000313" key="4">
    <source>
        <dbReference type="Proteomes" id="UP001595979"/>
    </source>
</evidence>
<feature type="compositionally biased region" description="Polar residues" evidence="1">
    <location>
        <begin position="22"/>
        <end position="36"/>
    </location>
</feature>
<accession>A0ABW1DPX6</accession>
<keyword evidence="4" id="KW-1185">Reference proteome</keyword>
<gene>
    <name evidence="3" type="ORF">ACFPQ6_16450</name>
</gene>
<dbReference type="Proteomes" id="UP001595979">
    <property type="component" value="Unassembled WGS sequence"/>
</dbReference>
<dbReference type="PROSITE" id="PS51257">
    <property type="entry name" value="PROKAR_LIPOPROTEIN"/>
    <property type="match status" value="1"/>
</dbReference>
<protein>
    <submittedName>
        <fullName evidence="3">Uncharacterized protein</fullName>
    </submittedName>
</protein>
<dbReference type="RefSeq" id="WP_380051423.1">
    <property type="nucleotide sequence ID" value="NZ_JBHSOH010000033.1"/>
</dbReference>
<reference evidence="4" key="1">
    <citation type="journal article" date="2019" name="Int. J. Syst. Evol. Microbiol.">
        <title>The Global Catalogue of Microorganisms (GCM) 10K type strain sequencing project: providing services to taxonomists for standard genome sequencing and annotation.</title>
        <authorList>
            <consortium name="The Broad Institute Genomics Platform"/>
            <consortium name="The Broad Institute Genome Sequencing Center for Infectious Disease"/>
            <person name="Wu L."/>
            <person name="Ma J."/>
        </authorList>
    </citation>
    <scope>NUCLEOTIDE SEQUENCE [LARGE SCALE GENOMIC DNA]</scope>
    <source>
        <strain evidence="4">CGMCC 1.15053</strain>
    </source>
</reference>
<keyword evidence="2" id="KW-0732">Signal</keyword>
<evidence type="ECO:0000256" key="1">
    <source>
        <dbReference type="SAM" id="MobiDB-lite"/>
    </source>
</evidence>
<organism evidence="3 4">
    <name type="scientific">Deinococcus petrolearius</name>
    <dbReference type="NCBI Taxonomy" id="1751295"/>
    <lineage>
        <taxon>Bacteria</taxon>
        <taxon>Thermotogati</taxon>
        <taxon>Deinococcota</taxon>
        <taxon>Deinococci</taxon>
        <taxon>Deinococcales</taxon>
        <taxon>Deinococcaceae</taxon>
        <taxon>Deinococcus</taxon>
    </lineage>
</organism>
<evidence type="ECO:0000256" key="2">
    <source>
        <dbReference type="SAM" id="SignalP"/>
    </source>
</evidence>
<dbReference type="EMBL" id="JBHSOH010000033">
    <property type="protein sequence ID" value="MFC5849894.1"/>
    <property type="molecule type" value="Genomic_DNA"/>
</dbReference>
<feature type="region of interest" description="Disordered" evidence="1">
    <location>
        <begin position="22"/>
        <end position="42"/>
    </location>
</feature>
<evidence type="ECO:0000313" key="3">
    <source>
        <dbReference type="EMBL" id="MFC5849894.1"/>
    </source>
</evidence>
<sequence length="171" mass="17971">MKAAVSLLTVLALGLSACAPSQTGSQSHSPAVQSSPDLPARVSPGTTAYVQYTYPRRALGIPKARFDELKINFGSGNHRDQGPEADAPWLRMGADNLPEGVQVALVRATIAKPLSDVDRSTYSVEVTYTEDVRVVLKVTAQPNAPVGLKTVALTFSDGAATGTVPLAVEVR</sequence>
<feature type="chain" id="PRO_5046085892" evidence="2">
    <location>
        <begin position="20"/>
        <end position="171"/>
    </location>
</feature>
<feature type="signal peptide" evidence="2">
    <location>
        <begin position="1"/>
        <end position="19"/>
    </location>
</feature>
<proteinExistence type="predicted"/>
<comment type="caution">
    <text evidence="3">The sequence shown here is derived from an EMBL/GenBank/DDBJ whole genome shotgun (WGS) entry which is preliminary data.</text>
</comment>